<protein>
    <submittedName>
        <fullName evidence="2">Uncharacterized protein</fullName>
    </submittedName>
</protein>
<dbReference type="EMBL" id="CP098611">
    <property type="protein sequence ID" value="USR90108.1"/>
    <property type="molecule type" value="Genomic_DNA"/>
</dbReference>
<accession>A0ABY5APL9</accession>
<dbReference type="Proteomes" id="UP001056708">
    <property type="component" value="Chromosome"/>
</dbReference>
<dbReference type="RefSeq" id="WP_252661842.1">
    <property type="nucleotide sequence ID" value="NZ_CP098611.1"/>
</dbReference>
<feature type="compositionally biased region" description="Basic and acidic residues" evidence="1">
    <location>
        <begin position="40"/>
        <end position="51"/>
    </location>
</feature>
<evidence type="ECO:0000313" key="3">
    <source>
        <dbReference type="Proteomes" id="UP001056708"/>
    </source>
</evidence>
<gene>
    <name evidence="2" type="ORF">NEA10_14805</name>
</gene>
<name>A0ABY5APL9_9CYAN</name>
<evidence type="ECO:0000256" key="1">
    <source>
        <dbReference type="SAM" id="MobiDB-lite"/>
    </source>
</evidence>
<organism evidence="2 3">
    <name type="scientific">Phormidium yuhuli AB48</name>
    <dbReference type="NCBI Taxonomy" id="2940671"/>
    <lineage>
        <taxon>Bacteria</taxon>
        <taxon>Bacillati</taxon>
        <taxon>Cyanobacteriota</taxon>
        <taxon>Cyanophyceae</taxon>
        <taxon>Oscillatoriophycideae</taxon>
        <taxon>Oscillatoriales</taxon>
        <taxon>Oscillatoriaceae</taxon>
        <taxon>Phormidium</taxon>
        <taxon>Phormidium yuhuli</taxon>
    </lineage>
</organism>
<feature type="region of interest" description="Disordered" evidence="1">
    <location>
        <begin position="32"/>
        <end position="64"/>
    </location>
</feature>
<reference evidence="2" key="1">
    <citation type="submission" date="2022-06" db="EMBL/GenBank/DDBJ databases">
        <title>Genome sequence of Phormidium yuhuli AB48 isolated from an industrial photobioreactor environment.</title>
        <authorList>
            <person name="Qiu Y."/>
            <person name="Noonan A.J.C."/>
            <person name="Dofher K."/>
            <person name="Koch M."/>
            <person name="Kieft B."/>
            <person name="Lin X."/>
            <person name="Ziels R.M."/>
            <person name="Hallam S.J."/>
        </authorList>
    </citation>
    <scope>NUCLEOTIDE SEQUENCE</scope>
    <source>
        <strain evidence="2">AB48</strain>
    </source>
</reference>
<sequence length="337" mass="37786">MLNLKAKGFISGLGFSLIQLLLLGALPLPSVEAQTPCSPERVRTLSERLRNESPPSPESREIRSERHRFKFQVPANYRAVTFRDSILILSPEAYEFHQCQPRTTFWYAAAIIYVMDSDFPPSFSLEQVFERRPAEQQEGRVQRVSLAGIPALRYHAHEGGDGLTRRYFFRSPQGTKTITIFSWVNSVNAREPEVLSRITNNVELLFSITEDPPRVGIVPTLEVCGLAVWNAPDDNLTHILTAMGGSSSANFRLDNQLLQLRTTGPEINPGRTGSPSSFTFQNSDRSIQVRLQGDWRIEHPGATSGWVTNNATLEVSQGNQTRELSVFASLGCQFLFF</sequence>
<keyword evidence="3" id="KW-1185">Reference proteome</keyword>
<evidence type="ECO:0000313" key="2">
    <source>
        <dbReference type="EMBL" id="USR90108.1"/>
    </source>
</evidence>
<proteinExistence type="predicted"/>